<organism evidence="2 3">
    <name type="scientific">Oldenlandia corymbosa var. corymbosa</name>
    <dbReference type="NCBI Taxonomy" id="529605"/>
    <lineage>
        <taxon>Eukaryota</taxon>
        <taxon>Viridiplantae</taxon>
        <taxon>Streptophyta</taxon>
        <taxon>Embryophyta</taxon>
        <taxon>Tracheophyta</taxon>
        <taxon>Spermatophyta</taxon>
        <taxon>Magnoliopsida</taxon>
        <taxon>eudicotyledons</taxon>
        <taxon>Gunneridae</taxon>
        <taxon>Pentapetalae</taxon>
        <taxon>asterids</taxon>
        <taxon>lamiids</taxon>
        <taxon>Gentianales</taxon>
        <taxon>Rubiaceae</taxon>
        <taxon>Rubioideae</taxon>
        <taxon>Spermacoceae</taxon>
        <taxon>Hedyotis-Oldenlandia complex</taxon>
        <taxon>Oldenlandia</taxon>
    </lineage>
</organism>
<gene>
    <name evidence="2" type="ORF">OLC1_LOCUS23520</name>
</gene>
<dbReference type="Proteomes" id="UP001161247">
    <property type="component" value="Chromosome 9"/>
</dbReference>
<evidence type="ECO:0000313" key="3">
    <source>
        <dbReference type="Proteomes" id="UP001161247"/>
    </source>
</evidence>
<dbReference type="SUPFAM" id="SSF53098">
    <property type="entry name" value="Ribonuclease H-like"/>
    <property type="match status" value="1"/>
</dbReference>
<dbReference type="InterPro" id="IPR036397">
    <property type="entry name" value="RNaseH_sf"/>
</dbReference>
<name>A0AAV1ECN3_OLDCO</name>
<evidence type="ECO:0000259" key="1">
    <source>
        <dbReference type="Pfam" id="PF13456"/>
    </source>
</evidence>
<dbReference type="InterPro" id="IPR012337">
    <property type="entry name" value="RNaseH-like_sf"/>
</dbReference>
<sequence length="353" mass="38177">MYNSFYTPPPDNSTKIFFDGAISSTQKCGAAGVLIQSEHGTFLRGISKKLPGIVEPELSETLALREAMLLCQNLQLSNFAILGDSCLTILTARGDIDPPSCSPILEDISRLAINYPIHWLLLDRPGPEAHETAICRNSHNQEEVAVVDYLEEVVVVDDLVEVVMAMVAVEDDLVVVVDYLEEVVVMVAVVDDLAEVVTVVDDLAEVVTALVAVEGDLAVVVVVDYLEVVVVMVAVVDELVEVVMALVAVVVVVDYLEEVVVVVMVAVVNDLEEEVVVVVVVDDLEEEVVEVMVAVVDDLVEVVMAMVAVEDDLAVGVVDYLEEEVVAVMVTVVDDTEEVAEDCMDEVADHAIE</sequence>
<dbReference type="GO" id="GO:0003676">
    <property type="term" value="F:nucleic acid binding"/>
    <property type="evidence" value="ECO:0007669"/>
    <property type="project" value="InterPro"/>
</dbReference>
<dbReference type="Gene3D" id="3.30.420.10">
    <property type="entry name" value="Ribonuclease H-like superfamily/Ribonuclease H"/>
    <property type="match status" value="1"/>
</dbReference>
<dbReference type="AlphaFoldDB" id="A0AAV1ECN3"/>
<dbReference type="GO" id="GO:0004523">
    <property type="term" value="F:RNA-DNA hybrid ribonuclease activity"/>
    <property type="evidence" value="ECO:0007669"/>
    <property type="project" value="InterPro"/>
</dbReference>
<dbReference type="InterPro" id="IPR002156">
    <property type="entry name" value="RNaseH_domain"/>
</dbReference>
<keyword evidence="3" id="KW-1185">Reference proteome</keyword>
<dbReference type="Pfam" id="PF13456">
    <property type="entry name" value="RVT_3"/>
    <property type="match status" value="1"/>
</dbReference>
<protein>
    <submittedName>
        <fullName evidence="2">OLC1v1018861C1</fullName>
    </submittedName>
</protein>
<dbReference type="CDD" id="cd06222">
    <property type="entry name" value="RNase_H_like"/>
    <property type="match status" value="1"/>
</dbReference>
<evidence type="ECO:0000313" key="2">
    <source>
        <dbReference type="EMBL" id="CAI9117463.1"/>
    </source>
</evidence>
<reference evidence="2" key="1">
    <citation type="submission" date="2023-03" db="EMBL/GenBank/DDBJ databases">
        <authorList>
            <person name="Julca I."/>
        </authorList>
    </citation>
    <scope>NUCLEOTIDE SEQUENCE</scope>
</reference>
<dbReference type="EMBL" id="OX459126">
    <property type="protein sequence ID" value="CAI9117463.1"/>
    <property type="molecule type" value="Genomic_DNA"/>
</dbReference>
<feature type="domain" description="RNase H type-1" evidence="1">
    <location>
        <begin position="18"/>
        <end position="86"/>
    </location>
</feature>
<dbReference type="InterPro" id="IPR044730">
    <property type="entry name" value="RNase_H-like_dom_plant"/>
</dbReference>
<proteinExistence type="predicted"/>
<accession>A0AAV1ECN3</accession>